<dbReference type="Proteomes" id="UP000274429">
    <property type="component" value="Unassembled WGS sequence"/>
</dbReference>
<gene>
    <name evidence="1" type="ORF">TTAC_LOCUS7392</name>
</gene>
<keyword evidence="2" id="KW-1185">Reference proteome</keyword>
<dbReference type="EMBL" id="UYWX01020368">
    <property type="protein sequence ID" value="VDM31765.1"/>
    <property type="molecule type" value="Genomic_DNA"/>
</dbReference>
<evidence type="ECO:0000313" key="2">
    <source>
        <dbReference type="Proteomes" id="UP000274429"/>
    </source>
</evidence>
<protein>
    <submittedName>
        <fullName evidence="3">IFT81_CH domain-containing protein</fullName>
    </submittedName>
</protein>
<proteinExistence type="predicted"/>
<reference evidence="3" key="1">
    <citation type="submission" date="2017-02" db="UniProtKB">
        <authorList>
            <consortium name="WormBaseParasite"/>
        </authorList>
    </citation>
    <scope>IDENTIFICATION</scope>
</reference>
<name>A0A0R3X2A3_HYDTA</name>
<dbReference type="WBParaSite" id="TTAC_0000740701-mRNA-1">
    <property type="protein sequence ID" value="TTAC_0000740701-mRNA-1"/>
    <property type="gene ID" value="TTAC_0000740701"/>
</dbReference>
<reference evidence="1 2" key="2">
    <citation type="submission" date="2018-11" db="EMBL/GenBank/DDBJ databases">
        <authorList>
            <consortium name="Pathogen Informatics"/>
        </authorList>
    </citation>
    <scope>NUCLEOTIDE SEQUENCE [LARGE SCALE GENOMIC DNA]</scope>
</reference>
<dbReference type="AlphaFoldDB" id="A0A0R3X2A3"/>
<organism evidence="3">
    <name type="scientific">Hydatigena taeniaeformis</name>
    <name type="common">Feline tapeworm</name>
    <name type="synonym">Taenia taeniaeformis</name>
    <dbReference type="NCBI Taxonomy" id="6205"/>
    <lineage>
        <taxon>Eukaryota</taxon>
        <taxon>Metazoa</taxon>
        <taxon>Spiralia</taxon>
        <taxon>Lophotrochozoa</taxon>
        <taxon>Platyhelminthes</taxon>
        <taxon>Cestoda</taxon>
        <taxon>Eucestoda</taxon>
        <taxon>Cyclophyllidea</taxon>
        <taxon>Taeniidae</taxon>
        <taxon>Hydatigera</taxon>
    </lineage>
</organism>
<sequence length="167" mass="19354">MIPQQKPPMDVTGLLLVYPKFMVIILEDQEEYVPEIYKMRMASLLDDLLEDHPDLVPPLAEIWYFAEVSHLEGLMSVVEYIDRNDKPDQLPYPTGEPLSPSKIPTFFSFLQYYRSLRLKVNNNISCYPHINIDNLKAVSVENDEILSASPPRNGQLFRIMVNSIEHF</sequence>
<accession>A0A0R3X2A3</accession>
<dbReference type="OrthoDB" id="548795at2759"/>
<evidence type="ECO:0000313" key="3">
    <source>
        <dbReference type="WBParaSite" id="TTAC_0000740701-mRNA-1"/>
    </source>
</evidence>
<evidence type="ECO:0000313" key="1">
    <source>
        <dbReference type="EMBL" id="VDM31765.1"/>
    </source>
</evidence>